<organism evidence="8">
    <name type="scientific">marine metagenome</name>
    <dbReference type="NCBI Taxonomy" id="408172"/>
    <lineage>
        <taxon>unclassified sequences</taxon>
        <taxon>metagenomes</taxon>
        <taxon>ecological metagenomes</taxon>
    </lineage>
</organism>
<dbReference type="GO" id="GO:0016491">
    <property type="term" value="F:oxidoreductase activity"/>
    <property type="evidence" value="ECO:0007669"/>
    <property type="project" value="UniProtKB-KW"/>
</dbReference>
<dbReference type="EMBL" id="UINC01033355">
    <property type="protein sequence ID" value="SVB22517.1"/>
    <property type="molecule type" value="Genomic_DNA"/>
</dbReference>
<evidence type="ECO:0000313" key="8">
    <source>
        <dbReference type="EMBL" id="SVB22517.1"/>
    </source>
</evidence>
<dbReference type="Pfam" id="PF00848">
    <property type="entry name" value="Ring_hydroxyl_A"/>
    <property type="match status" value="1"/>
</dbReference>
<dbReference type="InterPro" id="IPR001663">
    <property type="entry name" value="Rng_hydr_dOase-A"/>
</dbReference>
<dbReference type="Gene3D" id="3.90.380.10">
    <property type="entry name" value="Naphthalene 1,2-dioxygenase Alpha Subunit, Chain A, domain 1"/>
    <property type="match status" value="1"/>
</dbReference>
<dbReference type="InterPro" id="IPR015879">
    <property type="entry name" value="Ring_hydroxy_dOase_asu_C_dom"/>
</dbReference>
<keyword evidence="5" id="KW-0408">Iron</keyword>
<dbReference type="GO" id="GO:0051537">
    <property type="term" value="F:2 iron, 2 sulfur cluster binding"/>
    <property type="evidence" value="ECO:0007669"/>
    <property type="project" value="UniProtKB-KW"/>
</dbReference>
<gene>
    <name evidence="8" type="ORF">METZ01_LOCUS175371</name>
</gene>
<protein>
    <recommendedName>
        <fullName evidence="7">Rieske domain-containing protein</fullName>
    </recommendedName>
</protein>
<evidence type="ECO:0000256" key="3">
    <source>
        <dbReference type="ARBA" id="ARBA00022723"/>
    </source>
</evidence>
<reference evidence="8" key="1">
    <citation type="submission" date="2018-05" db="EMBL/GenBank/DDBJ databases">
        <authorList>
            <person name="Lanie J.A."/>
            <person name="Ng W.-L."/>
            <person name="Kazmierczak K.M."/>
            <person name="Andrzejewski T.M."/>
            <person name="Davidsen T.M."/>
            <person name="Wayne K.J."/>
            <person name="Tettelin H."/>
            <person name="Glass J.I."/>
            <person name="Rusch D."/>
            <person name="Podicherti R."/>
            <person name="Tsui H.-C.T."/>
            <person name="Winkler M.E."/>
        </authorList>
    </citation>
    <scope>NUCLEOTIDE SEQUENCE</scope>
</reference>
<keyword evidence="2" id="KW-0001">2Fe-2S</keyword>
<evidence type="ECO:0000256" key="1">
    <source>
        <dbReference type="ARBA" id="ARBA00001962"/>
    </source>
</evidence>
<name>A0A382CAZ0_9ZZZZ</name>
<dbReference type="SUPFAM" id="SSF50022">
    <property type="entry name" value="ISP domain"/>
    <property type="match status" value="1"/>
</dbReference>
<dbReference type="AlphaFoldDB" id="A0A382CAZ0"/>
<keyword evidence="3" id="KW-0479">Metal-binding</keyword>
<dbReference type="SUPFAM" id="SSF55961">
    <property type="entry name" value="Bet v1-like"/>
    <property type="match status" value="1"/>
</dbReference>
<dbReference type="GO" id="GO:0005506">
    <property type="term" value="F:iron ion binding"/>
    <property type="evidence" value="ECO:0007669"/>
    <property type="project" value="InterPro"/>
</dbReference>
<dbReference type="PRINTS" id="PR00090">
    <property type="entry name" value="RNGDIOXGNASE"/>
</dbReference>
<evidence type="ECO:0000256" key="4">
    <source>
        <dbReference type="ARBA" id="ARBA00023002"/>
    </source>
</evidence>
<dbReference type="PANTHER" id="PTHR43756">
    <property type="entry name" value="CHOLINE MONOOXYGENASE, CHLOROPLASTIC"/>
    <property type="match status" value="1"/>
</dbReference>
<keyword evidence="4" id="KW-0560">Oxidoreductase</keyword>
<comment type="cofactor">
    <cofactor evidence="1">
        <name>Fe cation</name>
        <dbReference type="ChEBI" id="CHEBI:24875"/>
    </cofactor>
</comment>
<evidence type="ECO:0000259" key="7">
    <source>
        <dbReference type="PROSITE" id="PS51296"/>
    </source>
</evidence>
<dbReference type="CDD" id="cd03469">
    <property type="entry name" value="Rieske_RO_Alpha_N"/>
    <property type="match status" value="1"/>
</dbReference>
<dbReference type="Pfam" id="PF00355">
    <property type="entry name" value="Rieske"/>
    <property type="match status" value="1"/>
</dbReference>
<dbReference type="Gene3D" id="2.102.10.10">
    <property type="entry name" value="Rieske [2Fe-2S] iron-sulphur domain"/>
    <property type="match status" value="1"/>
</dbReference>
<feature type="domain" description="Rieske" evidence="7">
    <location>
        <begin position="73"/>
        <end position="184"/>
    </location>
</feature>
<evidence type="ECO:0000256" key="6">
    <source>
        <dbReference type="ARBA" id="ARBA00023014"/>
    </source>
</evidence>
<dbReference type="InterPro" id="IPR017941">
    <property type="entry name" value="Rieske_2Fe-2S"/>
</dbReference>
<proteinExistence type="predicted"/>
<dbReference type="CDD" id="cd00680">
    <property type="entry name" value="RHO_alpha_C"/>
    <property type="match status" value="1"/>
</dbReference>
<evidence type="ECO:0000256" key="5">
    <source>
        <dbReference type="ARBA" id="ARBA00023004"/>
    </source>
</evidence>
<sequence length="440" mass="50661">MFLILIPLFEDLNCINICPPNIYVYEGSGVMEDKIARWENPPSLPPTHYVDNRIFTDSEIFSEERDGIFAAVWKLVCHESELPQLGSYRALTVAGRPLIVVRGHDNEIRTFFNICPHRGAPLVRDERGTFGKRIQCFYHLWTYDLVGNCTGITRPVGYEPVGFSKEGIGLRPVRTEIIGGLVFVSIKNEVEPLEDFLGPMANHIRLHLPDDQPLEVFHYHRSEIRCNWKLWVDNNSEQYHEFLHVLNRKTGLSQPDYHERRWHLYPNSHNVIDQGAMNYGNVGLEERSEGLMPGMQPDALLVMLLFPDIMINVRATVMRIDTITPVAPDRTIVEWRGLGLKSDSEEQRDIRTRHHNQVWGPAGRNLPEDISAVEAQQISMSNDAFRYSIYAREEELRPHDDSNLRSFYQEWGRRVGRWPHDAGVRKSDKTELGVVGIASE</sequence>
<dbReference type="PROSITE" id="PS51296">
    <property type="entry name" value="RIESKE"/>
    <property type="match status" value="1"/>
</dbReference>
<evidence type="ECO:0000256" key="2">
    <source>
        <dbReference type="ARBA" id="ARBA00022714"/>
    </source>
</evidence>
<dbReference type="PANTHER" id="PTHR43756:SF5">
    <property type="entry name" value="CHOLINE MONOOXYGENASE, CHLOROPLASTIC"/>
    <property type="match status" value="1"/>
</dbReference>
<dbReference type="InterPro" id="IPR036922">
    <property type="entry name" value="Rieske_2Fe-2S_sf"/>
</dbReference>
<accession>A0A382CAZ0</accession>
<keyword evidence="6" id="KW-0411">Iron-sulfur</keyword>